<dbReference type="InterPro" id="IPR001905">
    <property type="entry name" value="Ammonium_transpt"/>
</dbReference>
<dbReference type="NCBIfam" id="TIGR00836">
    <property type="entry name" value="amt"/>
    <property type="match status" value="1"/>
</dbReference>
<evidence type="ECO:0000259" key="13">
    <source>
        <dbReference type="PROSITE" id="PS50887"/>
    </source>
</evidence>
<evidence type="ECO:0000259" key="12">
    <source>
        <dbReference type="PROSITE" id="PS50883"/>
    </source>
</evidence>
<reference evidence="14 15" key="1">
    <citation type="submission" date="2016-08" db="EMBL/GenBank/DDBJ databases">
        <authorList>
            <person name="Seilhamer J.J."/>
        </authorList>
    </citation>
    <scope>NUCLEOTIDE SEQUENCE [LARGE SCALE GENOMIC DNA]</scope>
    <source>
        <strain evidence="14 15">PH27A</strain>
    </source>
</reference>
<evidence type="ECO:0000256" key="5">
    <source>
        <dbReference type="ARBA" id="ARBA00022692"/>
    </source>
</evidence>
<dbReference type="PROSITE" id="PS50113">
    <property type="entry name" value="PAC"/>
    <property type="match status" value="2"/>
</dbReference>
<dbReference type="CDD" id="cd01949">
    <property type="entry name" value="GGDEF"/>
    <property type="match status" value="1"/>
</dbReference>
<dbReference type="InterPro" id="IPR043128">
    <property type="entry name" value="Rev_trsase/Diguanyl_cyclase"/>
</dbReference>
<name>A0A1E2V7L9_9GAMM</name>
<dbReference type="FunFam" id="3.30.70.270:FF:000001">
    <property type="entry name" value="Diguanylate cyclase domain protein"/>
    <property type="match status" value="1"/>
</dbReference>
<dbReference type="SMART" id="SM00091">
    <property type="entry name" value="PAS"/>
    <property type="match status" value="2"/>
</dbReference>
<dbReference type="Pfam" id="PF00909">
    <property type="entry name" value="Ammonium_transp"/>
    <property type="match status" value="1"/>
</dbReference>
<protein>
    <submittedName>
        <fullName evidence="14">Ammonia permease</fullName>
    </submittedName>
</protein>
<dbReference type="InterPro" id="IPR018047">
    <property type="entry name" value="Ammonium_transpt_CS"/>
</dbReference>
<dbReference type="RefSeq" id="WP_068997308.1">
    <property type="nucleotide sequence ID" value="NZ_MDTQ01000001.1"/>
</dbReference>
<feature type="transmembrane region" description="Helical" evidence="9">
    <location>
        <begin position="314"/>
        <end position="336"/>
    </location>
</feature>
<evidence type="ECO:0000259" key="11">
    <source>
        <dbReference type="PROSITE" id="PS50113"/>
    </source>
</evidence>
<feature type="transmembrane region" description="Helical" evidence="9">
    <location>
        <begin position="231"/>
        <end position="253"/>
    </location>
</feature>
<evidence type="ECO:0000259" key="10">
    <source>
        <dbReference type="PROSITE" id="PS50112"/>
    </source>
</evidence>
<dbReference type="Pfam" id="PF13426">
    <property type="entry name" value="PAS_9"/>
    <property type="match status" value="1"/>
</dbReference>
<feature type="domain" description="EAL" evidence="12">
    <location>
        <begin position="891"/>
        <end position="1146"/>
    </location>
</feature>
<dbReference type="CDD" id="cd01948">
    <property type="entry name" value="EAL"/>
    <property type="match status" value="1"/>
</dbReference>
<dbReference type="PANTHER" id="PTHR44757">
    <property type="entry name" value="DIGUANYLATE CYCLASE DGCP"/>
    <property type="match status" value="1"/>
</dbReference>
<feature type="transmembrane region" description="Helical" evidence="9">
    <location>
        <begin position="356"/>
        <end position="376"/>
    </location>
</feature>
<dbReference type="SMART" id="SM00052">
    <property type="entry name" value="EAL"/>
    <property type="match status" value="1"/>
</dbReference>
<dbReference type="InterPro" id="IPR001633">
    <property type="entry name" value="EAL_dom"/>
</dbReference>
<dbReference type="NCBIfam" id="TIGR00254">
    <property type="entry name" value="GGDEF"/>
    <property type="match status" value="1"/>
</dbReference>
<dbReference type="Pfam" id="PF00989">
    <property type="entry name" value="PAS"/>
    <property type="match status" value="1"/>
</dbReference>
<dbReference type="STRING" id="197479.BFW38_04440"/>
<evidence type="ECO:0000256" key="4">
    <source>
        <dbReference type="ARBA" id="ARBA00022448"/>
    </source>
</evidence>
<dbReference type="InterPro" id="IPR000014">
    <property type="entry name" value="PAS"/>
</dbReference>
<proteinExistence type="inferred from homology"/>
<dbReference type="Gene3D" id="3.20.20.450">
    <property type="entry name" value="EAL domain"/>
    <property type="match status" value="1"/>
</dbReference>
<feature type="transmembrane region" description="Helical" evidence="9">
    <location>
        <begin position="201"/>
        <end position="219"/>
    </location>
</feature>
<evidence type="ECO:0000313" key="15">
    <source>
        <dbReference type="Proteomes" id="UP000094291"/>
    </source>
</evidence>
<feature type="transmembrane region" description="Helical" evidence="9">
    <location>
        <begin position="6"/>
        <end position="28"/>
    </location>
</feature>
<dbReference type="InterPro" id="IPR013767">
    <property type="entry name" value="PAS_fold"/>
</dbReference>
<dbReference type="InterPro" id="IPR035919">
    <property type="entry name" value="EAL_sf"/>
</dbReference>
<dbReference type="SUPFAM" id="SSF111352">
    <property type="entry name" value="Ammonium transporter"/>
    <property type="match status" value="1"/>
</dbReference>
<keyword evidence="7 9" id="KW-0472">Membrane</keyword>
<dbReference type="SMART" id="SM00267">
    <property type="entry name" value="GGDEF"/>
    <property type="match status" value="1"/>
</dbReference>
<evidence type="ECO:0000256" key="2">
    <source>
        <dbReference type="ARBA" id="ARBA00004141"/>
    </source>
</evidence>
<dbReference type="Gene3D" id="3.30.70.270">
    <property type="match status" value="1"/>
</dbReference>
<dbReference type="AlphaFoldDB" id="A0A1E2V7L9"/>
<dbReference type="GO" id="GO:0006355">
    <property type="term" value="P:regulation of DNA-templated transcription"/>
    <property type="evidence" value="ECO:0007669"/>
    <property type="project" value="InterPro"/>
</dbReference>
<feature type="transmembrane region" description="Helical" evidence="9">
    <location>
        <begin position="159"/>
        <end position="180"/>
    </location>
</feature>
<dbReference type="PROSITE" id="PS01219">
    <property type="entry name" value="AMMONIUM_TRANSP"/>
    <property type="match status" value="1"/>
</dbReference>
<dbReference type="PROSITE" id="PS50112">
    <property type="entry name" value="PAS"/>
    <property type="match status" value="1"/>
</dbReference>
<feature type="transmembrane region" description="Helical" evidence="9">
    <location>
        <begin position="265"/>
        <end position="283"/>
    </location>
</feature>
<sequence>MENTLFDIVWLVICAILVFNMQIGFLCLESGLIRSKNAINVAVKNVTDFALAVLLYWLYGFGLMFGQSLEGWVGASDFLPKVGSGDAWLAAFFLFQAMFCATAVTIISGATAERLRFAVYIIISALVAGLIYPVFGHWAWGGSTPNGAGWLGLKGFVDFAGSTVVHSVGGWVALAVLLIIGPRQGRFSSANTAPHAMPGSNLPLAMLGALLLFFGWFGFNGGSTLSASMAIPGIMVNTLLGGMAGTASVLVISWKLKGYTDATQIMNGLLAGLVAITASAHVVEASSAILIGMVGGGVMMLADAWLLRWQVDDAVAAVPVHLAAGIWGTLAVALLGDPERLGTGLDRWAQFGVQCEGIVICALWSFGVAYLLLWVLNRFMPLRINPEAERLGLNIAEHGARTELFELLEAMEGDARNGGFHGEVPVEPFTEVGQIASQYNKVIRALGDAVDTTQAIVRDIRDGIITFTQDGRLTSLNPGSVRLFALAPEFSLAQAAKPLTLQDLLKHQEGFPEQLLPPPGGEAQAEVLCQRQDGSTFLAELTVSREKSAQQAHYTGILRDITERRRIEEQLSQEKRLAQVTLASIGDGVITTDRSGQVTYLNPMAEQLTGWSREEAEGQKINEVYQLIDDELNVNLPNPVFQLFNRPDRPVKHTGEQHRALIPRSGEPIPIQDAAAPIRHTDGHLIGAVLTFSDVSVSRRLARKLAHQAAHDALTGLINREEFERRLNSLLSQYHPAAPLHGESKSRHNILCYLDLDQFKIVNDTCGHIAGDELLRQLANLFRSRLRATDELARLGGDEFGVLLYQCEMQEARQIAENIRAMVENFRFSWQNKSFAIGVSIGLVPIDGLGHELSPLLGAADAACYAAKEAGRNRIHLYEPDDQLLLERQGEMHWVNRIRRALDEDRLRLYVQPIVGLQDNTAPIYEVLIRMLDEQNRVIPPGAFMPAAERYNVAAAIDRWVIANTLAWLGDHVRQQGHFEGYYAINLTADSLNDEDFLDFVLNGLERYQVPPAAVCFEITETNAIANLSNAIVLMERLKAIGCIFALDDFGSGVSSFGYLKNLPVDYIKIDGSFVKDIHQDTTAHVMVASINNIGHEMGLKTVAEFVENEAILEALQSIGVDYAQGFHLGKPQPLTELAAVRMMPR</sequence>
<evidence type="ECO:0000256" key="9">
    <source>
        <dbReference type="SAM" id="Phobius"/>
    </source>
</evidence>
<feature type="transmembrane region" description="Helical" evidence="9">
    <location>
        <begin position="49"/>
        <end position="67"/>
    </location>
</feature>
<dbReference type="GO" id="GO:0003824">
    <property type="term" value="F:catalytic activity"/>
    <property type="evidence" value="ECO:0007669"/>
    <property type="project" value="UniProtKB-ARBA"/>
</dbReference>
<dbReference type="EMBL" id="MDTQ01000001">
    <property type="protein sequence ID" value="ODC02913.1"/>
    <property type="molecule type" value="Genomic_DNA"/>
</dbReference>
<dbReference type="InterPro" id="IPR052155">
    <property type="entry name" value="Biofilm_reg_signaling"/>
</dbReference>
<dbReference type="InterPro" id="IPR001610">
    <property type="entry name" value="PAC"/>
</dbReference>
<keyword evidence="5 9" id="KW-0812">Transmembrane</keyword>
<evidence type="ECO:0000256" key="8">
    <source>
        <dbReference type="ARBA" id="ARBA00023177"/>
    </source>
</evidence>
<dbReference type="GO" id="GO:0016020">
    <property type="term" value="C:membrane"/>
    <property type="evidence" value="ECO:0007669"/>
    <property type="project" value="UniProtKB-SubCell"/>
</dbReference>
<feature type="domain" description="PAS" evidence="10">
    <location>
        <begin position="573"/>
        <end position="631"/>
    </location>
</feature>
<dbReference type="SUPFAM" id="SSF141868">
    <property type="entry name" value="EAL domain-like"/>
    <property type="match status" value="1"/>
</dbReference>
<organism evidence="14 15">
    <name type="scientific">Terasakiispira papahanaumokuakeensis</name>
    <dbReference type="NCBI Taxonomy" id="197479"/>
    <lineage>
        <taxon>Bacteria</taxon>
        <taxon>Pseudomonadati</taxon>
        <taxon>Pseudomonadota</taxon>
        <taxon>Gammaproteobacteria</taxon>
        <taxon>Oceanospirillales</taxon>
        <taxon>Terasakiispira</taxon>
    </lineage>
</organism>
<dbReference type="InterPro" id="IPR035965">
    <property type="entry name" value="PAS-like_dom_sf"/>
</dbReference>
<gene>
    <name evidence="14" type="ORF">BFW38_04440</name>
</gene>
<dbReference type="InterPro" id="IPR029787">
    <property type="entry name" value="Nucleotide_cyclase"/>
</dbReference>
<keyword evidence="8" id="KW-0924">Ammonia transport</keyword>
<dbReference type="GO" id="GO:0008519">
    <property type="term" value="F:ammonium channel activity"/>
    <property type="evidence" value="ECO:0007669"/>
    <property type="project" value="InterPro"/>
</dbReference>
<accession>A0A1E2V7L9</accession>
<feature type="domain" description="PAC" evidence="11">
    <location>
        <begin position="523"/>
        <end position="573"/>
    </location>
</feature>
<dbReference type="PROSITE" id="PS50883">
    <property type="entry name" value="EAL"/>
    <property type="match status" value="1"/>
</dbReference>
<dbReference type="PROSITE" id="PS50887">
    <property type="entry name" value="GGDEF"/>
    <property type="match status" value="1"/>
</dbReference>
<dbReference type="NCBIfam" id="TIGR00229">
    <property type="entry name" value="sensory_box"/>
    <property type="match status" value="2"/>
</dbReference>
<dbReference type="Gene3D" id="1.10.3430.10">
    <property type="entry name" value="Ammonium transporter AmtB like domains"/>
    <property type="match status" value="1"/>
</dbReference>
<dbReference type="PANTHER" id="PTHR44757:SF4">
    <property type="entry name" value="DIGUANYLATE CYCLASE DGCE-RELATED"/>
    <property type="match status" value="1"/>
</dbReference>
<keyword evidence="15" id="KW-1185">Reference proteome</keyword>
<evidence type="ECO:0000256" key="7">
    <source>
        <dbReference type="ARBA" id="ARBA00023136"/>
    </source>
</evidence>
<dbReference type="SUPFAM" id="SSF55073">
    <property type="entry name" value="Nucleotide cyclase"/>
    <property type="match status" value="1"/>
</dbReference>
<dbReference type="Pfam" id="PF00990">
    <property type="entry name" value="GGDEF"/>
    <property type="match status" value="1"/>
</dbReference>
<keyword evidence="4" id="KW-0813">Transport</keyword>
<evidence type="ECO:0000256" key="3">
    <source>
        <dbReference type="ARBA" id="ARBA00005887"/>
    </source>
</evidence>
<dbReference type="InterPro" id="IPR029020">
    <property type="entry name" value="Ammonium/urea_transptr"/>
</dbReference>
<evidence type="ECO:0000256" key="1">
    <source>
        <dbReference type="ARBA" id="ARBA00001946"/>
    </source>
</evidence>
<dbReference type="Pfam" id="PF00563">
    <property type="entry name" value="EAL"/>
    <property type="match status" value="1"/>
</dbReference>
<comment type="similarity">
    <text evidence="3">Belongs to the ammonia transporter channel (TC 1.A.11.2) family.</text>
</comment>
<evidence type="ECO:0000313" key="14">
    <source>
        <dbReference type="EMBL" id="ODC02913.1"/>
    </source>
</evidence>
<comment type="cofactor">
    <cofactor evidence="1">
        <name>Mg(2+)</name>
        <dbReference type="ChEBI" id="CHEBI:18420"/>
    </cofactor>
</comment>
<dbReference type="InterPro" id="IPR000700">
    <property type="entry name" value="PAS-assoc_C"/>
</dbReference>
<dbReference type="SUPFAM" id="SSF55785">
    <property type="entry name" value="PYP-like sensor domain (PAS domain)"/>
    <property type="match status" value="2"/>
</dbReference>
<dbReference type="SMART" id="SM00086">
    <property type="entry name" value="PAC"/>
    <property type="match status" value="2"/>
</dbReference>
<comment type="subcellular location">
    <subcellularLocation>
        <location evidence="2">Membrane</location>
        <topology evidence="2">Multi-pass membrane protein</topology>
    </subcellularLocation>
</comment>
<dbReference type="OrthoDB" id="9787514at2"/>
<feature type="transmembrane region" description="Helical" evidence="9">
    <location>
        <begin position="117"/>
        <end position="139"/>
    </location>
</feature>
<dbReference type="Gene3D" id="3.30.450.20">
    <property type="entry name" value="PAS domain"/>
    <property type="match status" value="2"/>
</dbReference>
<dbReference type="InterPro" id="IPR024041">
    <property type="entry name" value="NH4_transpt_AmtB-like_dom"/>
</dbReference>
<feature type="domain" description="PAC" evidence="11">
    <location>
        <begin position="655"/>
        <end position="707"/>
    </location>
</feature>
<keyword evidence="6 9" id="KW-1133">Transmembrane helix</keyword>
<dbReference type="CDD" id="cd00130">
    <property type="entry name" value="PAS"/>
    <property type="match status" value="1"/>
</dbReference>
<comment type="caution">
    <text evidence="14">The sequence shown here is derived from an EMBL/GenBank/DDBJ whole genome shotgun (WGS) entry which is preliminary data.</text>
</comment>
<evidence type="ECO:0000256" key="6">
    <source>
        <dbReference type="ARBA" id="ARBA00022989"/>
    </source>
</evidence>
<dbReference type="Proteomes" id="UP000094291">
    <property type="component" value="Unassembled WGS sequence"/>
</dbReference>
<feature type="domain" description="GGDEF" evidence="13">
    <location>
        <begin position="747"/>
        <end position="880"/>
    </location>
</feature>
<dbReference type="InterPro" id="IPR000160">
    <property type="entry name" value="GGDEF_dom"/>
</dbReference>
<feature type="transmembrane region" description="Helical" evidence="9">
    <location>
        <begin position="87"/>
        <end position="110"/>
    </location>
</feature>